<evidence type="ECO:0000256" key="3">
    <source>
        <dbReference type="ARBA" id="ARBA00023125"/>
    </source>
</evidence>
<keyword evidence="2" id="KW-0805">Transcription regulation</keyword>
<dbReference type="GO" id="GO:0005634">
    <property type="term" value="C:nucleus"/>
    <property type="evidence" value="ECO:0007669"/>
    <property type="project" value="UniProtKB-SubCell"/>
</dbReference>
<accession>A0AAE1MTR9</accession>
<proteinExistence type="predicted"/>
<gene>
    <name evidence="8" type="ORF">QN277_017118</name>
</gene>
<dbReference type="EMBL" id="JAWXYG010000004">
    <property type="protein sequence ID" value="KAK4273788.1"/>
    <property type="molecule type" value="Genomic_DNA"/>
</dbReference>
<evidence type="ECO:0000256" key="6">
    <source>
        <dbReference type="SAM" id="MobiDB-lite"/>
    </source>
</evidence>
<protein>
    <recommendedName>
        <fullName evidence="7">WRKY domain-containing protein</fullName>
    </recommendedName>
</protein>
<dbReference type="GO" id="GO:0043565">
    <property type="term" value="F:sequence-specific DNA binding"/>
    <property type="evidence" value="ECO:0007669"/>
    <property type="project" value="InterPro"/>
</dbReference>
<comment type="caution">
    <text evidence="8">The sequence shown here is derived from an EMBL/GenBank/DDBJ whole genome shotgun (WGS) entry which is preliminary data.</text>
</comment>
<dbReference type="InterPro" id="IPR044810">
    <property type="entry name" value="WRKY_plant"/>
</dbReference>
<keyword evidence="5" id="KW-0539">Nucleus</keyword>
<evidence type="ECO:0000259" key="7">
    <source>
        <dbReference type="PROSITE" id="PS50811"/>
    </source>
</evidence>
<dbReference type="InterPro" id="IPR003657">
    <property type="entry name" value="WRKY_dom"/>
</dbReference>
<dbReference type="SUPFAM" id="SSF118290">
    <property type="entry name" value="WRKY DNA-binding domain"/>
    <property type="match status" value="1"/>
</dbReference>
<organism evidence="8 9">
    <name type="scientific">Acacia crassicarpa</name>
    <name type="common">northern wattle</name>
    <dbReference type="NCBI Taxonomy" id="499986"/>
    <lineage>
        <taxon>Eukaryota</taxon>
        <taxon>Viridiplantae</taxon>
        <taxon>Streptophyta</taxon>
        <taxon>Embryophyta</taxon>
        <taxon>Tracheophyta</taxon>
        <taxon>Spermatophyta</taxon>
        <taxon>Magnoliopsida</taxon>
        <taxon>eudicotyledons</taxon>
        <taxon>Gunneridae</taxon>
        <taxon>Pentapetalae</taxon>
        <taxon>rosids</taxon>
        <taxon>fabids</taxon>
        <taxon>Fabales</taxon>
        <taxon>Fabaceae</taxon>
        <taxon>Caesalpinioideae</taxon>
        <taxon>mimosoid clade</taxon>
        <taxon>Acacieae</taxon>
        <taxon>Acacia</taxon>
    </lineage>
</organism>
<evidence type="ECO:0000313" key="8">
    <source>
        <dbReference type="EMBL" id="KAK4273788.1"/>
    </source>
</evidence>
<name>A0AAE1MTR9_9FABA</name>
<evidence type="ECO:0000313" key="9">
    <source>
        <dbReference type="Proteomes" id="UP001293593"/>
    </source>
</evidence>
<dbReference type="AlphaFoldDB" id="A0AAE1MTR9"/>
<keyword evidence="4" id="KW-0804">Transcription</keyword>
<keyword evidence="3" id="KW-0238">DNA-binding</keyword>
<feature type="region of interest" description="Disordered" evidence="6">
    <location>
        <begin position="79"/>
        <end position="116"/>
    </location>
</feature>
<dbReference type="Pfam" id="PF03106">
    <property type="entry name" value="WRKY"/>
    <property type="match status" value="1"/>
</dbReference>
<evidence type="ECO:0000256" key="5">
    <source>
        <dbReference type="ARBA" id="ARBA00023242"/>
    </source>
</evidence>
<dbReference type="PROSITE" id="PS50811">
    <property type="entry name" value="WRKY"/>
    <property type="match status" value="1"/>
</dbReference>
<evidence type="ECO:0000256" key="4">
    <source>
        <dbReference type="ARBA" id="ARBA00023163"/>
    </source>
</evidence>
<dbReference type="Gene3D" id="2.20.25.80">
    <property type="entry name" value="WRKY domain"/>
    <property type="match status" value="1"/>
</dbReference>
<sequence>MSALCPEHVLANRESIIKELVEGKECASQLKLLFQNPSGPNATTPSAQQLVAKILRSFTQSISVLTSSEAGGEILAISCNDGRPDESGESRKRSPPPAKDRRGCYKRRKAADTRTKISQTMEDEYEWRKYGQKKILNSKFPRSYFRCTRKHDQGCKAVKQVQRREENPEMFLTIYIGVHTCKDNLKTPEMVVTDSGNWESYLAPTDSNKAPHDDQKASSSPTPTIKQEYPKVDTPVSEITDNSDPNLWPDWKDFELSEPLKMSDDLDFGVDQSVGFGADHHFHFEY</sequence>
<keyword evidence="9" id="KW-1185">Reference proteome</keyword>
<evidence type="ECO:0000256" key="1">
    <source>
        <dbReference type="ARBA" id="ARBA00004123"/>
    </source>
</evidence>
<feature type="compositionally biased region" description="Basic and acidic residues" evidence="6">
    <location>
        <begin position="82"/>
        <end position="103"/>
    </location>
</feature>
<evidence type="ECO:0000256" key="2">
    <source>
        <dbReference type="ARBA" id="ARBA00023015"/>
    </source>
</evidence>
<feature type="region of interest" description="Disordered" evidence="6">
    <location>
        <begin position="202"/>
        <end position="228"/>
    </location>
</feature>
<dbReference type="Proteomes" id="UP001293593">
    <property type="component" value="Unassembled WGS sequence"/>
</dbReference>
<comment type="subcellular location">
    <subcellularLocation>
        <location evidence="1">Nucleus</location>
    </subcellularLocation>
</comment>
<dbReference type="PANTHER" id="PTHR31282">
    <property type="entry name" value="WRKY TRANSCRIPTION FACTOR 21-RELATED"/>
    <property type="match status" value="1"/>
</dbReference>
<dbReference type="SMART" id="SM00774">
    <property type="entry name" value="WRKY"/>
    <property type="match status" value="1"/>
</dbReference>
<dbReference type="InterPro" id="IPR036576">
    <property type="entry name" value="WRKY_dom_sf"/>
</dbReference>
<feature type="domain" description="WRKY" evidence="7">
    <location>
        <begin position="116"/>
        <end position="179"/>
    </location>
</feature>
<reference evidence="8" key="1">
    <citation type="submission" date="2023-10" db="EMBL/GenBank/DDBJ databases">
        <title>Chromosome-level genome of the transformable northern wattle, Acacia crassicarpa.</title>
        <authorList>
            <person name="Massaro I."/>
            <person name="Sinha N.R."/>
            <person name="Poethig S."/>
            <person name="Leichty A.R."/>
        </authorList>
    </citation>
    <scope>NUCLEOTIDE SEQUENCE</scope>
    <source>
        <strain evidence="8">Acra3RX</strain>
        <tissue evidence="8">Leaf</tissue>
    </source>
</reference>
<dbReference type="GO" id="GO:0003700">
    <property type="term" value="F:DNA-binding transcription factor activity"/>
    <property type="evidence" value="ECO:0007669"/>
    <property type="project" value="InterPro"/>
</dbReference>